<evidence type="ECO:0000313" key="2">
    <source>
        <dbReference type="EMBL" id="KAJ4955350.1"/>
    </source>
</evidence>
<dbReference type="Proteomes" id="UP001141806">
    <property type="component" value="Unassembled WGS sequence"/>
</dbReference>
<accession>A0A9Q0GXH8</accession>
<dbReference type="AlphaFoldDB" id="A0A9Q0GXH8"/>
<gene>
    <name evidence="2" type="ORF">NE237_012133</name>
</gene>
<dbReference type="EMBL" id="JAMYWD010000011">
    <property type="protein sequence ID" value="KAJ4955350.1"/>
    <property type="molecule type" value="Genomic_DNA"/>
</dbReference>
<comment type="caution">
    <text evidence="2">The sequence shown here is derived from an EMBL/GenBank/DDBJ whole genome shotgun (WGS) entry which is preliminary data.</text>
</comment>
<keyword evidence="3" id="KW-1185">Reference proteome</keyword>
<evidence type="ECO:0000313" key="3">
    <source>
        <dbReference type="Proteomes" id="UP001141806"/>
    </source>
</evidence>
<evidence type="ECO:0000256" key="1">
    <source>
        <dbReference type="SAM" id="MobiDB-lite"/>
    </source>
</evidence>
<organism evidence="2 3">
    <name type="scientific">Protea cynaroides</name>
    <dbReference type="NCBI Taxonomy" id="273540"/>
    <lineage>
        <taxon>Eukaryota</taxon>
        <taxon>Viridiplantae</taxon>
        <taxon>Streptophyta</taxon>
        <taxon>Embryophyta</taxon>
        <taxon>Tracheophyta</taxon>
        <taxon>Spermatophyta</taxon>
        <taxon>Magnoliopsida</taxon>
        <taxon>Proteales</taxon>
        <taxon>Proteaceae</taxon>
        <taxon>Protea</taxon>
    </lineage>
</organism>
<feature type="region of interest" description="Disordered" evidence="1">
    <location>
        <begin position="33"/>
        <end position="73"/>
    </location>
</feature>
<feature type="compositionally biased region" description="Polar residues" evidence="1">
    <location>
        <begin position="33"/>
        <end position="44"/>
    </location>
</feature>
<reference evidence="2" key="1">
    <citation type="journal article" date="2023" name="Plant J.">
        <title>The genome of the king protea, Protea cynaroides.</title>
        <authorList>
            <person name="Chang J."/>
            <person name="Duong T.A."/>
            <person name="Schoeman C."/>
            <person name="Ma X."/>
            <person name="Roodt D."/>
            <person name="Barker N."/>
            <person name="Li Z."/>
            <person name="Van de Peer Y."/>
            <person name="Mizrachi E."/>
        </authorList>
    </citation>
    <scope>NUCLEOTIDE SEQUENCE</scope>
    <source>
        <tissue evidence="2">Young leaves</tissue>
    </source>
</reference>
<sequence length="156" mass="17018">MADRTEHNQTTIPEIARILTSILLPHLSKFSLSNSHDGRSSTQPVEPFKPDQTLQEPTQLPPKPPALTNSPQSETVITTAQSLNQDIIALPYSETVPSMCVPVSNKNPVLVPAKLPTVSSSFDISPHQSFNPAQVQMNLLFVTRLNPNSTPETAND</sequence>
<protein>
    <submittedName>
        <fullName evidence="2">Uncharacterized protein</fullName>
    </submittedName>
</protein>
<name>A0A9Q0GXH8_9MAGN</name>
<proteinExistence type="predicted"/>